<dbReference type="PANTHER" id="PTHR32322:SF2">
    <property type="entry name" value="EAMA DOMAIN-CONTAINING PROTEIN"/>
    <property type="match status" value="1"/>
</dbReference>
<dbReference type="EMBL" id="OENE01000003">
    <property type="protein sequence ID" value="SOS58047.1"/>
    <property type="molecule type" value="Genomic_DNA"/>
</dbReference>
<keyword evidence="4 6" id="KW-1133">Transmembrane helix</keyword>
<evidence type="ECO:0000256" key="4">
    <source>
        <dbReference type="ARBA" id="ARBA00022989"/>
    </source>
</evidence>
<comment type="similarity">
    <text evidence="2">Belongs to the EamA transporter family.</text>
</comment>
<feature type="transmembrane region" description="Helical" evidence="6">
    <location>
        <begin position="156"/>
        <end position="173"/>
    </location>
</feature>
<dbReference type="Proteomes" id="UP000490060">
    <property type="component" value="Unassembled WGS sequence"/>
</dbReference>
<dbReference type="AlphaFoldDB" id="A0A2I2LCY7"/>
<feature type="transmembrane region" description="Helical" evidence="6">
    <location>
        <begin position="73"/>
        <end position="94"/>
    </location>
</feature>
<evidence type="ECO:0000256" key="5">
    <source>
        <dbReference type="ARBA" id="ARBA00023136"/>
    </source>
</evidence>
<keyword evidence="5 6" id="KW-0472">Membrane</keyword>
<feature type="transmembrane region" description="Helical" evidence="6">
    <location>
        <begin position="15"/>
        <end position="32"/>
    </location>
</feature>
<dbReference type="InterPro" id="IPR000620">
    <property type="entry name" value="EamA_dom"/>
</dbReference>
<protein>
    <submittedName>
        <fullName evidence="8">Permease</fullName>
    </submittedName>
</protein>
<evidence type="ECO:0000256" key="3">
    <source>
        <dbReference type="ARBA" id="ARBA00022692"/>
    </source>
</evidence>
<organism evidence="8 9">
    <name type="scientific">Tenacibaculum finnmarkense genomovar ulcerans</name>
    <dbReference type="NCBI Taxonomy" id="2781388"/>
    <lineage>
        <taxon>Bacteria</taxon>
        <taxon>Pseudomonadati</taxon>
        <taxon>Bacteroidota</taxon>
        <taxon>Flavobacteriia</taxon>
        <taxon>Flavobacteriales</taxon>
        <taxon>Flavobacteriaceae</taxon>
        <taxon>Tenacibaculum</taxon>
        <taxon>Tenacibaculum finnmarkense</taxon>
    </lineage>
</organism>
<feature type="transmembrane region" description="Helical" evidence="6">
    <location>
        <begin position="222"/>
        <end position="241"/>
    </location>
</feature>
<gene>
    <name evidence="8" type="ORF">TNO010_110020</name>
</gene>
<feature type="transmembrane region" description="Helical" evidence="6">
    <location>
        <begin position="130"/>
        <end position="150"/>
    </location>
</feature>
<evidence type="ECO:0000256" key="2">
    <source>
        <dbReference type="ARBA" id="ARBA00007362"/>
    </source>
</evidence>
<dbReference type="Pfam" id="PF00892">
    <property type="entry name" value="EamA"/>
    <property type="match status" value="2"/>
</dbReference>
<evidence type="ECO:0000256" key="6">
    <source>
        <dbReference type="SAM" id="Phobius"/>
    </source>
</evidence>
<dbReference type="InterPro" id="IPR050638">
    <property type="entry name" value="AA-Vitamin_Transporters"/>
</dbReference>
<feature type="transmembrane region" description="Helical" evidence="6">
    <location>
        <begin position="185"/>
        <end position="210"/>
    </location>
</feature>
<dbReference type="GO" id="GO:0016020">
    <property type="term" value="C:membrane"/>
    <property type="evidence" value="ECO:0007669"/>
    <property type="project" value="UniProtKB-SubCell"/>
</dbReference>
<keyword evidence="3 6" id="KW-0812">Transmembrane</keyword>
<dbReference type="PANTHER" id="PTHR32322">
    <property type="entry name" value="INNER MEMBRANE TRANSPORTER"/>
    <property type="match status" value="1"/>
</dbReference>
<evidence type="ECO:0000313" key="9">
    <source>
        <dbReference type="Proteomes" id="UP000490060"/>
    </source>
</evidence>
<feature type="domain" description="EamA" evidence="7">
    <location>
        <begin position="157"/>
        <end position="294"/>
    </location>
</feature>
<evidence type="ECO:0000259" key="7">
    <source>
        <dbReference type="Pfam" id="PF00892"/>
    </source>
</evidence>
<feature type="transmembrane region" description="Helical" evidence="6">
    <location>
        <begin position="275"/>
        <end position="293"/>
    </location>
</feature>
<accession>A0A2I2LCY7</accession>
<proteinExistence type="inferred from homology"/>
<evidence type="ECO:0000313" key="8">
    <source>
        <dbReference type="EMBL" id="SOS58047.1"/>
    </source>
</evidence>
<comment type="subcellular location">
    <subcellularLocation>
        <location evidence="1">Membrane</location>
        <topology evidence="1">Multi-pass membrane protein</topology>
    </subcellularLocation>
</comment>
<feature type="transmembrane region" description="Helical" evidence="6">
    <location>
        <begin position="38"/>
        <end position="61"/>
    </location>
</feature>
<dbReference type="InterPro" id="IPR037185">
    <property type="entry name" value="EmrE-like"/>
</dbReference>
<feature type="transmembrane region" description="Helical" evidence="6">
    <location>
        <begin position="100"/>
        <end position="123"/>
    </location>
</feature>
<evidence type="ECO:0000256" key="1">
    <source>
        <dbReference type="ARBA" id="ARBA00004141"/>
    </source>
</evidence>
<sequence>MCLNVLKMNNQQRKWVYLILLAIVWGSSFILMKKALIVFTPIQLGGLRILITAAFLLLIGFKSLKKIQKKHQIYILYTAFLGTFFPSFLLAFAVKGIDSSISAILNSLTPFNTFILGALIFGFTFKKKQFIGILVGLIGTLILILKGAELNPNQNYWYAILVVFSSIGYAFNVNIIKKYLSDLDALAITTGNFLVLIIPASLVLLFSDFFTSVKLNDQTTTAFGYISVLAVVGTGIAKVLYNKMVHLTTPVFASSVTYLIPIVAVFWGVTDGEKLSLVQLSAGGIILFGVWLVNKAK</sequence>
<feature type="transmembrane region" description="Helical" evidence="6">
    <location>
        <begin position="248"/>
        <end position="269"/>
    </location>
</feature>
<feature type="domain" description="EamA" evidence="7">
    <location>
        <begin position="17"/>
        <end position="144"/>
    </location>
</feature>
<dbReference type="SUPFAM" id="SSF103481">
    <property type="entry name" value="Multidrug resistance efflux transporter EmrE"/>
    <property type="match status" value="2"/>
</dbReference>
<dbReference type="Gene3D" id="1.10.3730.20">
    <property type="match status" value="1"/>
</dbReference>
<reference evidence="8 9" key="1">
    <citation type="submission" date="2017-11" db="EMBL/GenBank/DDBJ databases">
        <authorList>
            <person name="Duchaud E."/>
        </authorList>
    </citation>
    <scope>NUCLEOTIDE SEQUENCE [LARGE SCALE GENOMIC DNA]</scope>
    <source>
        <strain evidence="8 9">TNO010</strain>
    </source>
</reference>
<name>A0A2I2LCY7_9FLAO</name>